<accession>A0ABR2GRB9</accession>
<feature type="domain" description="Protein kinase" evidence="6">
    <location>
        <begin position="13"/>
        <end position="292"/>
    </location>
</feature>
<dbReference type="PROSITE" id="PS00108">
    <property type="entry name" value="PROTEIN_KINASE_ST"/>
    <property type="match status" value="1"/>
</dbReference>
<dbReference type="PANTHER" id="PTHR43628">
    <property type="entry name" value="ACTIVATOR OF C KINASE PROTEIN 1-RELATED"/>
    <property type="match status" value="1"/>
</dbReference>
<dbReference type="InterPro" id="IPR017441">
    <property type="entry name" value="Protein_kinase_ATP_BS"/>
</dbReference>
<evidence type="ECO:0000256" key="4">
    <source>
        <dbReference type="PROSITE-ProRule" id="PRU10141"/>
    </source>
</evidence>
<proteinExistence type="predicted"/>
<keyword evidence="2 4" id="KW-0547">Nucleotide-binding</keyword>
<dbReference type="InterPro" id="IPR006597">
    <property type="entry name" value="Sel1-like"/>
</dbReference>
<keyword evidence="5" id="KW-0175">Coiled coil</keyword>
<dbReference type="PRINTS" id="PR00109">
    <property type="entry name" value="TYRKINASE"/>
</dbReference>
<dbReference type="InterPro" id="IPR011990">
    <property type="entry name" value="TPR-like_helical_dom_sf"/>
</dbReference>
<organism evidence="7 8">
    <name type="scientific">Tritrichomonas musculus</name>
    <dbReference type="NCBI Taxonomy" id="1915356"/>
    <lineage>
        <taxon>Eukaryota</taxon>
        <taxon>Metamonada</taxon>
        <taxon>Parabasalia</taxon>
        <taxon>Tritrichomonadida</taxon>
        <taxon>Tritrichomonadidae</taxon>
        <taxon>Tritrichomonas</taxon>
    </lineage>
</organism>
<dbReference type="SMART" id="SM00671">
    <property type="entry name" value="SEL1"/>
    <property type="match status" value="7"/>
</dbReference>
<keyword evidence="1" id="KW-0723">Serine/threonine-protein kinase</keyword>
<dbReference type="Pfam" id="PF08238">
    <property type="entry name" value="Sel1"/>
    <property type="match status" value="7"/>
</dbReference>
<dbReference type="Proteomes" id="UP001470230">
    <property type="component" value="Unassembled WGS sequence"/>
</dbReference>
<dbReference type="SMART" id="SM00220">
    <property type="entry name" value="S_TKc"/>
    <property type="match status" value="1"/>
</dbReference>
<evidence type="ECO:0000256" key="2">
    <source>
        <dbReference type="ARBA" id="ARBA00022741"/>
    </source>
</evidence>
<dbReference type="PANTHER" id="PTHR43628:SF1">
    <property type="entry name" value="CHITIN SYNTHASE REGULATORY FACTOR 2-RELATED"/>
    <property type="match status" value="1"/>
</dbReference>
<keyword evidence="1" id="KW-0808">Transferase</keyword>
<dbReference type="InterPro" id="IPR008271">
    <property type="entry name" value="Ser/Thr_kinase_AS"/>
</dbReference>
<evidence type="ECO:0000313" key="7">
    <source>
        <dbReference type="EMBL" id="KAK8836468.1"/>
    </source>
</evidence>
<dbReference type="PROSITE" id="PS50011">
    <property type="entry name" value="PROTEIN_KINASE_DOM"/>
    <property type="match status" value="1"/>
</dbReference>
<dbReference type="SUPFAM" id="SSF56112">
    <property type="entry name" value="Protein kinase-like (PK-like)"/>
    <property type="match status" value="1"/>
</dbReference>
<dbReference type="Gene3D" id="1.10.510.10">
    <property type="entry name" value="Transferase(Phosphotransferase) domain 1"/>
    <property type="match status" value="1"/>
</dbReference>
<evidence type="ECO:0000313" key="8">
    <source>
        <dbReference type="Proteomes" id="UP001470230"/>
    </source>
</evidence>
<dbReference type="InterPro" id="IPR019734">
    <property type="entry name" value="TPR_rpt"/>
</dbReference>
<dbReference type="PROSITE" id="PS00107">
    <property type="entry name" value="PROTEIN_KINASE_ATP"/>
    <property type="match status" value="1"/>
</dbReference>
<comment type="caution">
    <text evidence="7">The sequence shown here is derived from an EMBL/GenBank/DDBJ whole genome shotgun (WGS) entry which is preliminary data.</text>
</comment>
<dbReference type="InterPro" id="IPR000719">
    <property type="entry name" value="Prot_kinase_dom"/>
</dbReference>
<dbReference type="EMBL" id="JAPFFF010000065">
    <property type="protein sequence ID" value="KAK8836468.1"/>
    <property type="molecule type" value="Genomic_DNA"/>
</dbReference>
<keyword evidence="3 4" id="KW-0067">ATP-binding</keyword>
<evidence type="ECO:0000256" key="1">
    <source>
        <dbReference type="ARBA" id="ARBA00022527"/>
    </source>
</evidence>
<dbReference type="InterPro" id="IPR011009">
    <property type="entry name" value="Kinase-like_dom_sf"/>
</dbReference>
<keyword evidence="1" id="KW-0418">Kinase</keyword>
<gene>
    <name evidence="7" type="ORF">M9Y10_037727</name>
</gene>
<name>A0ABR2GRB9_9EUKA</name>
<feature type="binding site" evidence="4">
    <location>
        <position position="42"/>
    </location>
    <ligand>
        <name>ATP</name>
        <dbReference type="ChEBI" id="CHEBI:30616"/>
    </ligand>
</feature>
<sequence>MEIENIFFNTADYKISHKIGEGSFGQVYAVKNCRDDKIYAAKIIKNLNFDGQEQMFFLRESIILHKLKHPAIIKFIGINFKSLSDSSTFEPTIITENMKNGSLKDIINKEKLSIADFNWTPTKKYISLLGIAHAMKYLHSHGIIHRDLKPENILIDSDYYPRIGDFGLSRCFPNSSSNSLKLSMTGQVGTPLYMAPELFEEDEQYGPSIDVYSFGILAYEILTANEPYYELGEKVSLFTLISKVVKGYRPKRSIKIPDKMWNLITKCWSENPEQRPTFEYIFDQLSSDMSYSSETIDEDEIMDYIEMLKKGELKERNKKDKQNKVQEEIDFLKAQIKKNNEEKITFSESNNDFCSALASILDHSKSCNYEEQIRKLERSSKKENSQASFVLGLLYENSKGVQRDLNKSITYYNRSANQGNPKGFHRLGLCYAYGRGVPKDYIMARKCFEKAAKFGDSDSLNELGILYTNGQGVLKDYNKAIDYFSKAADLDNSDALNNLGDLYEKVAADFSKAKLCYEKSANLGNSYALNSLGLLYANGRGVPQDYQKASYYYKMAAKHKDSSALNNLGFLYANGLGVEQDYLNAIEYYKMAADLGDPISFYNLGVAYEHSKGDNQDFSKAIEYYQKAADLGISRAKDNLKKIRPKMK</sequence>
<evidence type="ECO:0000256" key="3">
    <source>
        <dbReference type="ARBA" id="ARBA00022840"/>
    </source>
</evidence>
<keyword evidence="8" id="KW-1185">Reference proteome</keyword>
<dbReference type="Gene3D" id="1.25.40.10">
    <property type="entry name" value="Tetratricopeptide repeat domain"/>
    <property type="match status" value="2"/>
</dbReference>
<dbReference type="Pfam" id="PF00069">
    <property type="entry name" value="Pkinase"/>
    <property type="match status" value="1"/>
</dbReference>
<protein>
    <recommendedName>
        <fullName evidence="6">Protein kinase domain-containing protein</fullName>
    </recommendedName>
</protein>
<evidence type="ECO:0000259" key="6">
    <source>
        <dbReference type="PROSITE" id="PS50011"/>
    </source>
</evidence>
<dbReference type="InterPro" id="IPR001245">
    <property type="entry name" value="Ser-Thr/Tyr_kinase_cat_dom"/>
</dbReference>
<dbReference type="InterPro" id="IPR052945">
    <property type="entry name" value="Mitotic_Regulator"/>
</dbReference>
<dbReference type="CDD" id="cd13999">
    <property type="entry name" value="STKc_MAP3K-like"/>
    <property type="match status" value="1"/>
</dbReference>
<dbReference type="SUPFAM" id="SSF81901">
    <property type="entry name" value="HCP-like"/>
    <property type="match status" value="2"/>
</dbReference>
<evidence type="ECO:0000256" key="5">
    <source>
        <dbReference type="SAM" id="Coils"/>
    </source>
</evidence>
<reference evidence="7 8" key="1">
    <citation type="submission" date="2024-04" db="EMBL/GenBank/DDBJ databases">
        <title>Tritrichomonas musculus Genome.</title>
        <authorList>
            <person name="Alves-Ferreira E."/>
            <person name="Grigg M."/>
            <person name="Lorenzi H."/>
            <person name="Galac M."/>
        </authorList>
    </citation>
    <scope>NUCLEOTIDE SEQUENCE [LARGE SCALE GENOMIC DNA]</scope>
    <source>
        <strain evidence="7 8">EAF2021</strain>
    </source>
</reference>
<feature type="coiled-coil region" evidence="5">
    <location>
        <begin position="315"/>
        <end position="342"/>
    </location>
</feature>
<dbReference type="SMART" id="SM00028">
    <property type="entry name" value="TPR"/>
    <property type="match status" value="2"/>
</dbReference>